<dbReference type="Gene3D" id="3.40.50.720">
    <property type="entry name" value="NAD(P)-binding Rossmann-like Domain"/>
    <property type="match status" value="1"/>
</dbReference>
<sequence length="325" mass="35480">MISSLAGKRCLVIGAGGFIGGHLCDELALAGAHVSAFGRRPRFPSSRMPDVWFEYDARNVEALRVALAGTDIVFHVLGSADPTASNYNVSNALLETIAIDGTIIDLCIAQQVERLVFVSSGGTVYGPAQYLPIDERHPTNPLSAYGVAKLCVEKILQLQKQLVDMDYIILRVANPYGPRQDPHRGQGVVAKLLYRAMLNEPIDIWGDGSAVRDYIYISDLVRAIVAASTAKLSLERTFNIGSGTGRSVNDIVTAAEMLLVRRVQRHHLSQKSGMVSANVLDCSRAHAMLDWHPTIAWHDGLSQTLAWITGYYGPLEDRSRDEPVA</sequence>
<feature type="domain" description="NAD-dependent epimerase/dehydratase" evidence="1">
    <location>
        <begin position="11"/>
        <end position="241"/>
    </location>
</feature>
<comment type="caution">
    <text evidence="2">The sequence shown here is derived from an EMBL/GenBank/DDBJ whole genome shotgun (WGS) entry which is preliminary data.</text>
</comment>
<name>A0A2T4YVZ7_9SPHN</name>
<organism evidence="2 3">
    <name type="scientific">Sphingomonas aerolata</name>
    <dbReference type="NCBI Taxonomy" id="185951"/>
    <lineage>
        <taxon>Bacteria</taxon>
        <taxon>Pseudomonadati</taxon>
        <taxon>Pseudomonadota</taxon>
        <taxon>Alphaproteobacteria</taxon>
        <taxon>Sphingomonadales</taxon>
        <taxon>Sphingomonadaceae</taxon>
        <taxon>Sphingomonas</taxon>
    </lineage>
</organism>
<dbReference type="EMBL" id="PZZN01000001">
    <property type="protein sequence ID" value="PTM47990.1"/>
    <property type="molecule type" value="Genomic_DNA"/>
</dbReference>
<protein>
    <submittedName>
        <fullName evidence="2">UDP-glucose 4-epimerase</fullName>
    </submittedName>
</protein>
<proteinExistence type="predicted"/>
<dbReference type="Proteomes" id="UP000240996">
    <property type="component" value="Unassembled WGS sequence"/>
</dbReference>
<dbReference type="PANTHER" id="PTHR43245">
    <property type="entry name" value="BIFUNCTIONAL POLYMYXIN RESISTANCE PROTEIN ARNA"/>
    <property type="match status" value="1"/>
</dbReference>
<evidence type="ECO:0000313" key="2">
    <source>
        <dbReference type="EMBL" id="PTM47990.1"/>
    </source>
</evidence>
<dbReference type="SUPFAM" id="SSF51735">
    <property type="entry name" value="NAD(P)-binding Rossmann-fold domains"/>
    <property type="match status" value="1"/>
</dbReference>
<dbReference type="RefSeq" id="WP_107931195.1">
    <property type="nucleotide sequence ID" value="NZ_PZZN01000001.1"/>
</dbReference>
<keyword evidence="3" id="KW-1185">Reference proteome</keyword>
<accession>A0A2T4YVZ7</accession>
<dbReference type="InterPro" id="IPR050177">
    <property type="entry name" value="Lipid_A_modif_metabolic_enz"/>
</dbReference>
<dbReference type="AlphaFoldDB" id="A0A2T4YVZ7"/>
<evidence type="ECO:0000313" key="3">
    <source>
        <dbReference type="Proteomes" id="UP000240996"/>
    </source>
</evidence>
<dbReference type="Pfam" id="PF01370">
    <property type="entry name" value="Epimerase"/>
    <property type="match status" value="1"/>
</dbReference>
<evidence type="ECO:0000259" key="1">
    <source>
        <dbReference type="Pfam" id="PF01370"/>
    </source>
</evidence>
<dbReference type="PANTHER" id="PTHR43245:SF59">
    <property type="entry name" value="UDP-GLUCOSE EPIMERASE"/>
    <property type="match status" value="1"/>
</dbReference>
<dbReference type="InterPro" id="IPR001509">
    <property type="entry name" value="Epimerase_deHydtase"/>
</dbReference>
<dbReference type="Gene3D" id="3.90.25.10">
    <property type="entry name" value="UDP-galactose 4-epimerase, domain 1"/>
    <property type="match status" value="1"/>
</dbReference>
<gene>
    <name evidence="2" type="ORF">C8J24_1398</name>
</gene>
<dbReference type="InterPro" id="IPR036291">
    <property type="entry name" value="NAD(P)-bd_dom_sf"/>
</dbReference>
<reference evidence="2 3" key="1">
    <citation type="submission" date="2018-04" db="EMBL/GenBank/DDBJ databases">
        <title>Genomic Encyclopedia of Type Strains, Phase III (KMG-III): the genomes of soil and plant-associated and newly described type strains.</title>
        <authorList>
            <person name="Whitman W."/>
        </authorList>
    </citation>
    <scope>NUCLEOTIDE SEQUENCE [LARGE SCALE GENOMIC DNA]</scope>
    <source>
        <strain evidence="2 3">NW12</strain>
    </source>
</reference>